<proteinExistence type="predicted"/>
<dbReference type="InterPro" id="IPR036397">
    <property type="entry name" value="RNaseH_sf"/>
</dbReference>
<feature type="non-terminal residue" evidence="1">
    <location>
        <position position="216"/>
    </location>
</feature>
<evidence type="ECO:0000313" key="2">
    <source>
        <dbReference type="Proteomes" id="UP000078046"/>
    </source>
</evidence>
<accession>A0A177AXU3</accession>
<dbReference type="Gene3D" id="3.30.420.10">
    <property type="entry name" value="Ribonuclease H-like superfamily/Ribonuclease H"/>
    <property type="match status" value="1"/>
</dbReference>
<dbReference type="OrthoDB" id="9971063at2759"/>
<dbReference type="EMBL" id="LWCA01001064">
    <property type="protein sequence ID" value="OAF66014.1"/>
    <property type="molecule type" value="Genomic_DNA"/>
</dbReference>
<gene>
    <name evidence="1" type="ORF">A3Q56_06265</name>
</gene>
<dbReference type="AlphaFoldDB" id="A0A177AXU3"/>
<dbReference type="InterPro" id="IPR036928">
    <property type="entry name" value="AS_sf"/>
</dbReference>
<organism evidence="1 2">
    <name type="scientific">Intoshia linei</name>
    <dbReference type="NCBI Taxonomy" id="1819745"/>
    <lineage>
        <taxon>Eukaryota</taxon>
        <taxon>Metazoa</taxon>
        <taxon>Spiralia</taxon>
        <taxon>Lophotrochozoa</taxon>
        <taxon>Mesozoa</taxon>
        <taxon>Orthonectida</taxon>
        <taxon>Rhopaluridae</taxon>
        <taxon>Intoshia</taxon>
    </lineage>
</organism>
<name>A0A177AXU3_9BILA</name>
<reference evidence="1 2" key="1">
    <citation type="submission" date="2016-04" db="EMBL/GenBank/DDBJ databases">
        <title>The genome of Intoshia linei affirms orthonectids as highly simplified spiralians.</title>
        <authorList>
            <person name="Mikhailov K.V."/>
            <person name="Slusarev G.S."/>
            <person name="Nikitin M.A."/>
            <person name="Logacheva M.D."/>
            <person name="Penin A."/>
            <person name="Aleoshin V."/>
            <person name="Panchin Y.V."/>
        </authorList>
    </citation>
    <scope>NUCLEOTIDE SEQUENCE [LARGE SCALE GENOMIC DNA]</scope>
    <source>
        <strain evidence="1">Intl2013</strain>
        <tissue evidence="1">Whole animal</tissue>
    </source>
</reference>
<sequence>MKAFNEVYMNNFGSLVLHFNRRKLKVSIYISNDKIKIGYFIKTEGFHVLPCMERAVNIAVDYLKKFGHELIEWIPIYLKDIVLDVVQKGMFFGKVEKCSVYINPEIKTYKFIYYCLFIKTDDRYSTVLHMLHYPMFNHPIRVFVDHDVLFSDEANFFVNGEKSCPKVLVWCRLWRSHVLGSFFFNKKVTGELYLKMLQNDLMPQIERIGEGKPYTS</sequence>
<keyword evidence="2" id="KW-1185">Reference proteome</keyword>
<dbReference type="SUPFAM" id="SSF75304">
    <property type="entry name" value="Amidase signature (AS) enzymes"/>
    <property type="match status" value="1"/>
</dbReference>
<dbReference type="Proteomes" id="UP000078046">
    <property type="component" value="Unassembled WGS sequence"/>
</dbReference>
<comment type="caution">
    <text evidence="1">The sequence shown here is derived from an EMBL/GenBank/DDBJ whole genome shotgun (WGS) entry which is preliminary data.</text>
</comment>
<dbReference type="GO" id="GO:0003676">
    <property type="term" value="F:nucleic acid binding"/>
    <property type="evidence" value="ECO:0007669"/>
    <property type="project" value="InterPro"/>
</dbReference>
<evidence type="ECO:0000313" key="1">
    <source>
        <dbReference type="EMBL" id="OAF66014.1"/>
    </source>
</evidence>
<protein>
    <submittedName>
        <fullName evidence="1">Uncharacterized protein</fullName>
    </submittedName>
</protein>